<keyword evidence="4" id="KW-1185">Reference proteome</keyword>
<organism evidence="3 4">
    <name type="scientific">Helicoverpa armigera</name>
    <name type="common">Cotton bollworm</name>
    <name type="synonym">Heliothis armigera</name>
    <dbReference type="NCBI Taxonomy" id="29058"/>
    <lineage>
        <taxon>Eukaryota</taxon>
        <taxon>Metazoa</taxon>
        <taxon>Ecdysozoa</taxon>
        <taxon>Arthropoda</taxon>
        <taxon>Hexapoda</taxon>
        <taxon>Insecta</taxon>
        <taxon>Pterygota</taxon>
        <taxon>Neoptera</taxon>
        <taxon>Endopterygota</taxon>
        <taxon>Lepidoptera</taxon>
        <taxon>Glossata</taxon>
        <taxon>Ditrysia</taxon>
        <taxon>Noctuoidea</taxon>
        <taxon>Noctuidae</taxon>
        <taxon>Heliothinae</taxon>
        <taxon>Helicoverpa</taxon>
    </lineage>
</organism>
<sequence length="352" mass="38891">MKTLLVIFALCINYVLCEKFPVKSFPKKVRPYGNGKILINSAKYDFKSRHNRPDPRPFKGPKTYTVFQVVGIPKTVQGVPESPYFPIDQGYDHKTRVKKVLPDYAWTSHRIKRSAAVNETDKKDDKVKTAAQAKTAPNLPKGNPKSEVTTTKEDVTKTATKIAVSANKEADKKVEPKIVKLIGGNKNPQQRSDAKLDVETIKTKPTTQSGAKGKAKRQTDQNAKPKAKSKHPAAARAKAKGKKKTTVADVGVKNKSPTNEKTKKNATITRAKTGGSRKKAKKRSGKAAPKRNDKAAPKKDNKPAPQRAKSRRGAKNAAKKKPANETRAGKTEKKPKGKKKIQNRKRSRKNNH</sequence>
<feature type="region of interest" description="Disordered" evidence="1">
    <location>
        <begin position="181"/>
        <end position="352"/>
    </location>
</feature>
<dbReference type="EMBL" id="KZ150066">
    <property type="protein sequence ID" value="PZC74133.1"/>
    <property type="molecule type" value="Genomic_DNA"/>
</dbReference>
<feature type="compositionally biased region" description="Basic and acidic residues" evidence="1">
    <location>
        <begin position="192"/>
        <end position="202"/>
    </location>
</feature>
<feature type="compositionally biased region" description="Basic and acidic residues" evidence="1">
    <location>
        <begin position="290"/>
        <end position="302"/>
    </location>
</feature>
<feature type="compositionally biased region" description="Basic and acidic residues" evidence="1">
    <location>
        <begin position="322"/>
        <end position="334"/>
    </location>
</feature>
<feature type="region of interest" description="Disordered" evidence="1">
    <location>
        <begin position="117"/>
        <end position="153"/>
    </location>
</feature>
<evidence type="ECO:0000256" key="2">
    <source>
        <dbReference type="SAM" id="SignalP"/>
    </source>
</evidence>
<feature type="signal peptide" evidence="2">
    <location>
        <begin position="1"/>
        <end position="17"/>
    </location>
</feature>
<keyword evidence="2" id="KW-0732">Signal</keyword>
<dbReference type="Proteomes" id="UP000249218">
    <property type="component" value="Unassembled WGS sequence"/>
</dbReference>
<feature type="compositionally biased region" description="Basic residues" evidence="1">
    <location>
        <begin position="335"/>
        <end position="352"/>
    </location>
</feature>
<name>A0A2W1BQX5_HELAM</name>
<feature type="chain" id="PRO_5016179514" evidence="2">
    <location>
        <begin position="18"/>
        <end position="352"/>
    </location>
</feature>
<feature type="compositionally biased region" description="Basic and acidic residues" evidence="1">
    <location>
        <begin position="119"/>
        <end position="128"/>
    </location>
</feature>
<evidence type="ECO:0000313" key="3">
    <source>
        <dbReference type="EMBL" id="PZC74133.1"/>
    </source>
</evidence>
<dbReference type="AlphaFoldDB" id="A0A2W1BQX5"/>
<protein>
    <submittedName>
        <fullName evidence="3">Uncharacterized protein</fullName>
    </submittedName>
</protein>
<evidence type="ECO:0000256" key="1">
    <source>
        <dbReference type="SAM" id="MobiDB-lite"/>
    </source>
</evidence>
<evidence type="ECO:0000313" key="4">
    <source>
        <dbReference type="Proteomes" id="UP000249218"/>
    </source>
</evidence>
<proteinExistence type="predicted"/>
<feature type="compositionally biased region" description="Basic residues" evidence="1">
    <location>
        <begin position="275"/>
        <end position="289"/>
    </location>
</feature>
<reference evidence="3 4" key="1">
    <citation type="journal article" date="2017" name="BMC Biol.">
        <title>Genomic innovations, transcriptional plasticity and gene loss underlying the evolution and divergence of two highly polyphagous and invasive Helicoverpa pest species.</title>
        <authorList>
            <person name="Pearce S.L."/>
            <person name="Clarke D.F."/>
            <person name="East P.D."/>
            <person name="Elfekih S."/>
            <person name="Gordon K.H."/>
            <person name="Jermiin L.S."/>
            <person name="McGaughran A."/>
            <person name="Oakeshott J.G."/>
            <person name="Papanikolaou A."/>
            <person name="Perera O.P."/>
            <person name="Rane R.V."/>
            <person name="Richards S."/>
            <person name="Tay W.T."/>
            <person name="Walsh T.K."/>
            <person name="Anderson A."/>
            <person name="Anderson C.J."/>
            <person name="Asgari S."/>
            <person name="Board P.G."/>
            <person name="Bretschneider A."/>
            <person name="Campbell P.M."/>
            <person name="Chertemps T."/>
            <person name="Christeller J.T."/>
            <person name="Coppin C.W."/>
            <person name="Downes S.J."/>
            <person name="Duan G."/>
            <person name="Farnsworth C.A."/>
            <person name="Good R.T."/>
            <person name="Han L.B."/>
            <person name="Han Y.C."/>
            <person name="Hatje K."/>
            <person name="Horne I."/>
            <person name="Huang Y.P."/>
            <person name="Hughes D.S."/>
            <person name="Jacquin-Joly E."/>
            <person name="James W."/>
            <person name="Jhangiani S."/>
            <person name="Kollmar M."/>
            <person name="Kuwar S.S."/>
            <person name="Li S."/>
            <person name="Liu N.Y."/>
            <person name="Maibeche M.T."/>
            <person name="Miller J.R."/>
            <person name="Montagne N."/>
            <person name="Perry T."/>
            <person name="Qu J."/>
            <person name="Song S.V."/>
            <person name="Sutton G.G."/>
            <person name="Vogel H."/>
            <person name="Walenz B.P."/>
            <person name="Xu W."/>
            <person name="Zhang H.J."/>
            <person name="Zou Z."/>
            <person name="Batterham P."/>
            <person name="Edwards O.R."/>
            <person name="Feyereisen R."/>
            <person name="Gibbs R.A."/>
            <person name="Heckel D.G."/>
            <person name="McGrath A."/>
            <person name="Robin C."/>
            <person name="Scherer S.E."/>
            <person name="Worley K.C."/>
            <person name="Wu Y.D."/>
        </authorList>
    </citation>
    <scope>NUCLEOTIDE SEQUENCE [LARGE SCALE GENOMIC DNA]</scope>
    <source>
        <strain evidence="3">Harm_GR_Male_#8</strain>
        <tissue evidence="3">Whole organism</tissue>
    </source>
</reference>
<feature type="compositionally biased region" description="Basic residues" evidence="1">
    <location>
        <begin position="308"/>
        <end position="321"/>
    </location>
</feature>
<accession>A0A2W1BQX5</accession>
<gene>
    <name evidence="3" type="primary">HaOG208252</name>
    <name evidence="3" type="ORF">B5X24_HaOG208252</name>
</gene>
<feature type="compositionally biased region" description="Basic residues" evidence="1">
    <location>
        <begin position="225"/>
        <end position="245"/>
    </location>
</feature>
<dbReference type="OrthoDB" id="6380398at2759"/>